<dbReference type="InterPro" id="IPR013154">
    <property type="entry name" value="ADH-like_N"/>
</dbReference>
<feature type="domain" description="Enoyl reductase (ER)" evidence="4">
    <location>
        <begin position="10"/>
        <end position="322"/>
    </location>
</feature>
<keyword evidence="1" id="KW-0521">NADP</keyword>
<evidence type="ECO:0000256" key="2">
    <source>
        <dbReference type="ARBA" id="ARBA00023002"/>
    </source>
</evidence>
<evidence type="ECO:0000313" key="5">
    <source>
        <dbReference type="EMBL" id="PTW62376.1"/>
    </source>
</evidence>
<keyword evidence="6" id="KW-1185">Reference proteome</keyword>
<evidence type="ECO:0000259" key="4">
    <source>
        <dbReference type="SMART" id="SM00829"/>
    </source>
</evidence>
<sequence>MLSAIHETFGDPSKVLKMEERPLPEPGPGEIRIRTGLAAIHNHDLLTVAGTYGYKPPLPAIGGSEAMGVVDALGEGVSEFQVGQRVAASGRGTWAQFYIAKAAGAVPLPNAIADETAAQLIAMPMSAMFLLDFVNAHPGSWLVQNAATGAVAKVLAKVAQKRGVNVVNLVRRDEAVAELEALGIKNAVSTAGENWKAQVADITGGAPIHAAIDGVGGPGAADLCAICGPGATIVSFGLMSGKPMEIPPAQLIFRDITVKGFWLAKLLPEAPKEKVAALMGELIGLIASGDVTLQVDGIYDLADIAKAAEAAGKGKREGKVLVRG</sequence>
<dbReference type="InterPro" id="IPR020843">
    <property type="entry name" value="ER"/>
</dbReference>
<dbReference type="RefSeq" id="WP_107987954.1">
    <property type="nucleotide sequence ID" value="NZ_QAYG01000001.1"/>
</dbReference>
<reference evidence="5 6" key="1">
    <citation type="submission" date="2018-04" db="EMBL/GenBank/DDBJ databases">
        <title>Genomic Encyclopedia of Archaeal and Bacterial Type Strains, Phase II (KMG-II): from individual species to whole genera.</title>
        <authorList>
            <person name="Goeker M."/>
        </authorList>
    </citation>
    <scope>NUCLEOTIDE SEQUENCE [LARGE SCALE GENOMIC DNA]</scope>
    <source>
        <strain evidence="5 6">DSM 23382</strain>
    </source>
</reference>
<dbReference type="SUPFAM" id="SSF51735">
    <property type="entry name" value="NAD(P)-binding Rossmann-fold domains"/>
    <property type="match status" value="1"/>
</dbReference>
<evidence type="ECO:0000313" key="6">
    <source>
        <dbReference type="Proteomes" id="UP000244081"/>
    </source>
</evidence>
<dbReference type="EMBL" id="QAYG01000001">
    <property type="protein sequence ID" value="PTW62376.1"/>
    <property type="molecule type" value="Genomic_DNA"/>
</dbReference>
<dbReference type="InterPro" id="IPR011032">
    <property type="entry name" value="GroES-like_sf"/>
</dbReference>
<dbReference type="GO" id="GO:0016651">
    <property type="term" value="F:oxidoreductase activity, acting on NAD(P)H"/>
    <property type="evidence" value="ECO:0007669"/>
    <property type="project" value="TreeGrafter"/>
</dbReference>
<gene>
    <name evidence="5" type="ORF">C8N35_101418</name>
</gene>
<dbReference type="Proteomes" id="UP000244081">
    <property type="component" value="Unassembled WGS sequence"/>
</dbReference>
<feature type="compositionally biased region" description="Basic and acidic residues" evidence="3">
    <location>
        <begin position="14"/>
        <end position="23"/>
    </location>
</feature>
<dbReference type="InterPro" id="IPR013149">
    <property type="entry name" value="ADH-like_C"/>
</dbReference>
<comment type="caution">
    <text evidence="5">The sequence shown here is derived from an EMBL/GenBank/DDBJ whole genome shotgun (WGS) entry which is preliminary data.</text>
</comment>
<dbReference type="Gene3D" id="3.40.50.720">
    <property type="entry name" value="NAD(P)-binding Rossmann-like Domain"/>
    <property type="match status" value="1"/>
</dbReference>
<proteinExistence type="predicted"/>
<dbReference type="AlphaFoldDB" id="A0A2T5VF61"/>
<protein>
    <submittedName>
        <fullName evidence="5">NADPH:quinone reductase-like Zn-dependent oxidoreductase</fullName>
    </submittedName>
</protein>
<dbReference type="PANTHER" id="PTHR48106">
    <property type="entry name" value="QUINONE OXIDOREDUCTASE PIG3-RELATED"/>
    <property type="match status" value="1"/>
</dbReference>
<organism evidence="5 6">
    <name type="scientific">Breoghania corrubedonensis</name>
    <dbReference type="NCBI Taxonomy" id="665038"/>
    <lineage>
        <taxon>Bacteria</taxon>
        <taxon>Pseudomonadati</taxon>
        <taxon>Pseudomonadota</taxon>
        <taxon>Alphaproteobacteria</taxon>
        <taxon>Hyphomicrobiales</taxon>
        <taxon>Stappiaceae</taxon>
        <taxon>Breoghania</taxon>
    </lineage>
</organism>
<keyword evidence="2" id="KW-0560">Oxidoreductase</keyword>
<name>A0A2T5VF61_9HYPH</name>
<feature type="region of interest" description="Disordered" evidence="3">
    <location>
        <begin position="1"/>
        <end position="28"/>
    </location>
</feature>
<evidence type="ECO:0000256" key="1">
    <source>
        <dbReference type="ARBA" id="ARBA00022857"/>
    </source>
</evidence>
<dbReference type="InterPro" id="IPR036291">
    <property type="entry name" value="NAD(P)-bd_dom_sf"/>
</dbReference>
<accession>A0A2T5VF61</accession>
<dbReference type="Gene3D" id="3.90.180.10">
    <property type="entry name" value="Medium-chain alcohol dehydrogenases, catalytic domain"/>
    <property type="match status" value="1"/>
</dbReference>
<dbReference type="SUPFAM" id="SSF50129">
    <property type="entry name" value="GroES-like"/>
    <property type="match status" value="1"/>
</dbReference>
<dbReference type="Pfam" id="PF08240">
    <property type="entry name" value="ADH_N"/>
    <property type="match status" value="1"/>
</dbReference>
<evidence type="ECO:0000256" key="3">
    <source>
        <dbReference type="SAM" id="MobiDB-lite"/>
    </source>
</evidence>
<dbReference type="Pfam" id="PF00107">
    <property type="entry name" value="ADH_zinc_N"/>
    <property type="match status" value="1"/>
</dbReference>
<dbReference type="SMART" id="SM00829">
    <property type="entry name" value="PKS_ER"/>
    <property type="match status" value="1"/>
</dbReference>
<dbReference type="PANTHER" id="PTHR48106:SF2">
    <property type="entry name" value="ZN2+-BINDING DEHYDROGENASE"/>
    <property type="match status" value="1"/>
</dbReference>
<dbReference type="OrthoDB" id="9788224at2"/>
<dbReference type="GO" id="GO:0070402">
    <property type="term" value="F:NADPH binding"/>
    <property type="evidence" value="ECO:0007669"/>
    <property type="project" value="TreeGrafter"/>
</dbReference>
<dbReference type="CDD" id="cd08292">
    <property type="entry name" value="ETR_like_2"/>
    <property type="match status" value="1"/>
</dbReference>